<keyword evidence="2" id="KW-0812">Transmembrane</keyword>
<protein>
    <submittedName>
        <fullName evidence="4">Tripartite tricarboxylate transporter TctB family protein</fullName>
    </submittedName>
</protein>
<keyword evidence="5" id="KW-1185">Reference proteome</keyword>
<keyword evidence="2" id="KW-0472">Membrane</keyword>
<feature type="transmembrane region" description="Helical" evidence="2">
    <location>
        <begin position="42"/>
        <end position="62"/>
    </location>
</feature>
<evidence type="ECO:0000313" key="4">
    <source>
        <dbReference type="EMBL" id="MFC5392578.1"/>
    </source>
</evidence>
<feature type="transmembrane region" description="Helical" evidence="2">
    <location>
        <begin position="148"/>
        <end position="166"/>
    </location>
</feature>
<feature type="compositionally biased region" description="Low complexity" evidence="1">
    <location>
        <begin position="1"/>
        <end position="18"/>
    </location>
</feature>
<feature type="transmembrane region" description="Helical" evidence="2">
    <location>
        <begin position="112"/>
        <end position="136"/>
    </location>
</feature>
<evidence type="ECO:0000256" key="2">
    <source>
        <dbReference type="SAM" id="Phobius"/>
    </source>
</evidence>
<dbReference type="Proteomes" id="UP001596104">
    <property type="component" value="Unassembled WGS sequence"/>
</dbReference>
<dbReference type="InterPro" id="IPR009936">
    <property type="entry name" value="DUF1468"/>
</dbReference>
<keyword evidence="2" id="KW-1133">Transmembrane helix</keyword>
<evidence type="ECO:0000256" key="1">
    <source>
        <dbReference type="SAM" id="MobiDB-lite"/>
    </source>
</evidence>
<reference evidence="5" key="1">
    <citation type="journal article" date="2019" name="Int. J. Syst. Evol. Microbiol.">
        <title>The Global Catalogue of Microorganisms (GCM) 10K type strain sequencing project: providing services to taxonomists for standard genome sequencing and annotation.</title>
        <authorList>
            <consortium name="The Broad Institute Genomics Platform"/>
            <consortium name="The Broad Institute Genome Sequencing Center for Infectious Disease"/>
            <person name="Wu L."/>
            <person name="Ma J."/>
        </authorList>
    </citation>
    <scope>NUCLEOTIDE SEQUENCE [LARGE SCALE GENOMIC DNA]</scope>
    <source>
        <strain evidence="5">CGMCC 1.16326</strain>
    </source>
</reference>
<dbReference type="Pfam" id="PF07331">
    <property type="entry name" value="TctB"/>
    <property type="match status" value="1"/>
</dbReference>
<organism evidence="4 5">
    <name type="scientific">Bosea vestrisii</name>
    <dbReference type="NCBI Taxonomy" id="151416"/>
    <lineage>
        <taxon>Bacteria</taxon>
        <taxon>Pseudomonadati</taxon>
        <taxon>Pseudomonadota</taxon>
        <taxon>Alphaproteobacteria</taxon>
        <taxon>Hyphomicrobiales</taxon>
        <taxon>Boseaceae</taxon>
        <taxon>Bosea</taxon>
    </lineage>
</organism>
<name>A0ABW0H8B3_9HYPH</name>
<dbReference type="EMBL" id="JBHSLV010000012">
    <property type="protein sequence ID" value="MFC5392578.1"/>
    <property type="molecule type" value="Genomic_DNA"/>
</dbReference>
<sequence>MMARQLPSPATTLATSTAEGGAEPSTTPGPAPGRVHPDVATGLVIVALCLGVWGLTLAFDDVPAAIATGMSPATFPRLVLGVIIVLACWLALTASNRSQPEIEAVHPMVYATAAAIGGAMAAMAVFGIHGAVVASVIGIGRLWGERRLLLLATIAAGMSLSLHFAFVRGFGIGLPHGLLQTWLS</sequence>
<proteinExistence type="predicted"/>
<gene>
    <name evidence="4" type="ORF">ACFPPC_07995</name>
</gene>
<feature type="region of interest" description="Disordered" evidence="1">
    <location>
        <begin position="1"/>
        <end position="33"/>
    </location>
</feature>
<accession>A0ABW0H8B3</accession>
<evidence type="ECO:0000259" key="3">
    <source>
        <dbReference type="Pfam" id="PF07331"/>
    </source>
</evidence>
<evidence type="ECO:0000313" key="5">
    <source>
        <dbReference type="Proteomes" id="UP001596104"/>
    </source>
</evidence>
<feature type="transmembrane region" description="Helical" evidence="2">
    <location>
        <begin position="74"/>
        <end position="92"/>
    </location>
</feature>
<feature type="domain" description="DUF1468" evidence="3">
    <location>
        <begin position="41"/>
        <end position="175"/>
    </location>
</feature>
<comment type="caution">
    <text evidence="4">The sequence shown here is derived from an EMBL/GenBank/DDBJ whole genome shotgun (WGS) entry which is preliminary data.</text>
</comment>